<accession>A0A6B3LRM8</accession>
<dbReference type="EMBL" id="JAAGWD010000003">
    <property type="protein sequence ID" value="NEM97705.1"/>
    <property type="molecule type" value="Genomic_DNA"/>
</dbReference>
<evidence type="ECO:0008006" key="3">
    <source>
        <dbReference type="Google" id="ProtNLM"/>
    </source>
</evidence>
<comment type="caution">
    <text evidence="1">The sequence shown here is derived from an EMBL/GenBank/DDBJ whole genome shotgun (WGS) entry which is preliminary data.</text>
</comment>
<dbReference type="Pfam" id="PF11964">
    <property type="entry name" value="SpoIIAA-like"/>
    <property type="match status" value="1"/>
</dbReference>
<protein>
    <recommendedName>
        <fullName evidence="3">STAS/SEC14 domain-containing protein</fullName>
    </recommendedName>
</protein>
<name>A0A6B3LRM8_9BACT</name>
<dbReference type="AlphaFoldDB" id="A0A6B3LRM8"/>
<proteinExistence type="predicted"/>
<dbReference type="Proteomes" id="UP000474777">
    <property type="component" value="Unassembled WGS sequence"/>
</dbReference>
<dbReference type="RefSeq" id="WP_163914320.1">
    <property type="nucleotide sequence ID" value="NZ_JAAGWD010000003.1"/>
</dbReference>
<evidence type="ECO:0000313" key="2">
    <source>
        <dbReference type="Proteomes" id="UP000474777"/>
    </source>
</evidence>
<dbReference type="InterPro" id="IPR021866">
    <property type="entry name" value="SpoIIAA-like"/>
</dbReference>
<organism evidence="1 2">
    <name type="scientific">Pontibacter burrus</name>
    <dbReference type="NCBI Taxonomy" id="2704466"/>
    <lineage>
        <taxon>Bacteria</taxon>
        <taxon>Pseudomonadati</taxon>
        <taxon>Bacteroidota</taxon>
        <taxon>Cytophagia</taxon>
        <taxon>Cytophagales</taxon>
        <taxon>Hymenobacteraceae</taxon>
        <taxon>Pontibacter</taxon>
    </lineage>
</organism>
<keyword evidence="2" id="KW-1185">Reference proteome</keyword>
<evidence type="ECO:0000313" key="1">
    <source>
        <dbReference type="EMBL" id="NEM97705.1"/>
    </source>
</evidence>
<reference evidence="1 2" key="1">
    <citation type="submission" date="2020-02" db="EMBL/GenBank/DDBJ databases">
        <authorList>
            <person name="Kim M.K."/>
        </authorList>
    </citation>
    <scope>NUCLEOTIDE SEQUENCE [LARGE SCALE GENOMIC DNA]</scope>
    <source>
        <strain evidence="1 2">BT327</strain>
    </source>
</reference>
<sequence>MILYSDHIIQLDYIPDDDVLVTSLQEERDYNADDVRSAFRSIAAYIKEYNISRLLLDFRRNTLDLAIGEYKFTVAQLTVGLLQTSLQRVARVGTDDPKRENKIQTMYEEIKAAVPIPIAVRMFPSWQEAYDWLTEE</sequence>
<gene>
    <name evidence="1" type="ORF">GXP69_08370</name>
</gene>